<accession>A0A0F7VYH4</accession>
<dbReference type="Proteomes" id="UP000035016">
    <property type="component" value="Chromosome Chromosome"/>
</dbReference>
<protein>
    <submittedName>
        <fullName evidence="2">Uncharacterized protein</fullName>
    </submittedName>
</protein>
<feature type="compositionally biased region" description="Low complexity" evidence="1">
    <location>
        <begin position="173"/>
        <end position="186"/>
    </location>
</feature>
<organism evidence="2 3">
    <name type="scientific">Streptomyces leeuwenhoekii</name>
    <dbReference type="NCBI Taxonomy" id="1437453"/>
    <lineage>
        <taxon>Bacteria</taxon>
        <taxon>Bacillati</taxon>
        <taxon>Actinomycetota</taxon>
        <taxon>Actinomycetes</taxon>
        <taxon>Kitasatosporales</taxon>
        <taxon>Streptomycetaceae</taxon>
        <taxon>Streptomyces</taxon>
    </lineage>
</organism>
<gene>
    <name evidence="2" type="primary">sle_24000</name>
</gene>
<sequence length="186" mass="20808">MHRRSLRHLNRYLQDSKKILDSWDAYSNEHTDLDGWPHDDHAYGRRQSLRDADTAQAFETVRTGAHHLLATAEQQLVTMPAGSVQTRWIYQLGVLQTALERLDALHEEWLTTRDSLPADAKPGTAVFDEALAQHHAECWSYLDDWAAHGHVLSEINTAARHAPSPLASPPTTRPAAAAAQTAPARR</sequence>
<name>A0A0F7VYH4_STRLW</name>
<evidence type="ECO:0000313" key="3">
    <source>
        <dbReference type="Proteomes" id="UP000035016"/>
    </source>
</evidence>
<dbReference type="EMBL" id="LN831790">
    <property type="protein sequence ID" value="CQR61861.1"/>
    <property type="molecule type" value="Genomic_DNA"/>
</dbReference>
<evidence type="ECO:0000256" key="1">
    <source>
        <dbReference type="SAM" id="MobiDB-lite"/>
    </source>
</evidence>
<proteinExistence type="predicted"/>
<evidence type="ECO:0000313" key="2">
    <source>
        <dbReference type="EMBL" id="CQR61861.1"/>
    </source>
</evidence>
<dbReference type="AlphaFoldDB" id="A0A0F7VYH4"/>
<dbReference type="RefSeq" id="WP_029381341.1">
    <property type="nucleotide sequence ID" value="NZ_AZSD01000036.1"/>
</dbReference>
<dbReference type="KEGG" id="sle:sle_24000"/>
<feature type="region of interest" description="Disordered" evidence="1">
    <location>
        <begin position="161"/>
        <end position="186"/>
    </location>
</feature>
<reference evidence="2 3" key="1">
    <citation type="submission" date="2015-02" db="EMBL/GenBank/DDBJ databases">
        <authorList>
            <person name="Gomez-Escribano P.J."/>
        </authorList>
    </citation>
    <scope>NUCLEOTIDE SEQUENCE [LARGE SCALE GENOMIC DNA]</scope>
    <source>
        <strain evidence="3">C34 (DSM 42122 / NRRL B-24963)</strain>
    </source>
</reference>